<dbReference type="EMBL" id="JANJYI010000008">
    <property type="protein sequence ID" value="KAK2638491.1"/>
    <property type="molecule type" value="Genomic_DNA"/>
</dbReference>
<evidence type="ECO:0000313" key="3">
    <source>
        <dbReference type="Proteomes" id="UP001280121"/>
    </source>
</evidence>
<dbReference type="Proteomes" id="UP001280121">
    <property type="component" value="Unassembled WGS sequence"/>
</dbReference>
<dbReference type="AlphaFoldDB" id="A0AAD9WPF0"/>
<sequence length="368" mass="43371">MEPIDIDVDVDNKVEWSTRNDVIFICIFQKVIHSFTVKVKFNRLRKTQHEFSDLIAHTGYIKKVPTVKPYRKKWLKHYENLGDIFHNTTVIGQLSFSSNQVPLPSNKDLEVKNNFINSEVYVNVDVEVEDDDDDDNDDGDELTEVSNKKEGKMTHRSICSSRNRLMRVVAKRFQRSKDTMYRQFKRILKGLCGLAPNIIREQTQRQQPPPLEIRDNPKFCPYFKMQLEDKRTVFPILMKARFTVLENMPNYRSRRQRFVPIACYVLHNFIRSQCRGDRMLREYKNEDMLIDGEGEGEGGKIPNIDLSPSNIVLMRNVRDEIIKKNRKIAHNSAFSETTSFQYMVLDAFSEFKTETKNNIFNFIFIFKK</sequence>
<keyword evidence="3" id="KW-1185">Reference proteome</keyword>
<evidence type="ECO:0000313" key="2">
    <source>
        <dbReference type="EMBL" id="KAK2638491.1"/>
    </source>
</evidence>
<gene>
    <name evidence="2" type="ORF">Ddye_026286</name>
</gene>
<protein>
    <submittedName>
        <fullName evidence="2">Uncharacterized protein</fullName>
    </submittedName>
</protein>
<proteinExistence type="predicted"/>
<name>A0AAD9WPF0_9ROSI</name>
<accession>A0AAD9WPF0</accession>
<dbReference type="PANTHER" id="PTHR47584">
    <property type="match status" value="1"/>
</dbReference>
<organism evidence="2 3">
    <name type="scientific">Dipteronia dyeriana</name>
    <dbReference type="NCBI Taxonomy" id="168575"/>
    <lineage>
        <taxon>Eukaryota</taxon>
        <taxon>Viridiplantae</taxon>
        <taxon>Streptophyta</taxon>
        <taxon>Embryophyta</taxon>
        <taxon>Tracheophyta</taxon>
        <taxon>Spermatophyta</taxon>
        <taxon>Magnoliopsida</taxon>
        <taxon>eudicotyledons</taxon>
        <taxon>Gunneridae</taxon>
        <taxon>Pentapetalae</taxon>
        <taxon>rosids</taxon>
        <taxon>malvids</taxon>
        <taxon>Sapindales</taxon>
        <taxon>Sapindaceae</taxon>
        <taxon>Hippocastanoideae</taxon>
        <taxon>Acereae</taxon>
        <taxon>Dipteronia</taxon>
    </lineage>
</organism>
<comment type="caution">
    <text evidence="2">The sequence shown here is derived from an EMBL/GenBank/DDBJ whole genome shotgun (WGS) entry which is preliminary data.</text>
</comment>
<feature type="region of interest" description="Disordered" evidence="1">
    <location>
        <begin position="129"/>
        <end position="156"/>
    </location>
</feature>
<evidence type="ECO:0000256" key="1">
    <source>
        <dbReference type="SAM" id="MobiDB-lite"/>
    </source>
</evidence>
<dbReference type="PANTHER" id="PTHR47584:SF14">
    <property type="entry name" value="L10-INTERACTING MYB DOMAIN-CONTAINING PROTEIN-LIKE"/>
    <property type="match status" value="1"/>
</dbReference>
<feature type="compositionally biased region" description="Acidic residues" evidence="1">
    <location>
        <begin position="129"/>
        <end position="143"/>
    </location>
</feature>
<reference evidence="2" key="1">
    <citation type="journal article" date="2023" name="Plant J.">
        <title>Genome sequences and population genomics provide insights into the demographic history, inbreeding, and mutation load of two 'living fossil' tree species of Dipteronia.</title>
        <authorList>
            <person name="Feng Y."/>
            <person name="Comes H.P."/>
            <person name="Chen J."/>
            <person name="Zhu S."/>
            <person name="Lu R."/>
            <person name="Zhang X."/>
            <person name="Li P."/>
            <person name="Qiu J."/>
            <person name="Olsen K.M."/>
            <person name="Qiu Y."/>
        </authorList>
    </citation>
    <scope>NUCLEOTIDE SEQUENCE</scope>
    <source>
        <strain evidence="2">KIB01</strain>
    </source>
</reference>
<dbReference type="InterPro" id="IPR045026">
    <property type="entry name" value="LIMYB"/>
</dbReference>